<evidence type="ECO:0000256" key="3">
    <source>
        <dbReference type="ARBA" id="ARBA00012780"/>
    </source>
</evidence>
<keyword evidence="6" id="KW-0326">Glycosidase</keyword>
<accession>A0ABU6Q3R4</accession>
<name>A0ABU6Q3R4_9FABA</name>
<dbReference type="Proteomes" id="UP001341840">
    <property type="component" value="Unassembled WGS sequence"/>
</dbReference>
<proteinExistence type="inferred from homology"/>
<keyword evidence="7" id="KW-0961">Cell wall biogenesis/degradation</keyword>
<evidence type="ECO:0000259" key="10">
    <source>
        <dbReference type="Pfam" id="PF17652"/>
    </source>
</evidence>
<dbReference type="InterPro" id="IPR005200">
    <property type="entry name" value="Endo-beta-glucanase"/>
</dbReference>
<keyword evidence="12" id="KW-1185">Reference proteome</keyword>
<dbReference type="Pfam" id="PF17652">
    <property type="entry name" value="Glyco_hydro81C"/>
    <property type="match status" value="1"/>
</dbReference>
<comment type="caution">
    <text evidence="11">The sequence shown here is derived from an EMBL/GenBank/DDBJ whole genome shotgun (WGS) entry which is preliminary data.</text>
</comment>
<dbReference type="Pfam" id="PF03639">
    <property type="entry name" value="Glyco_hydro_81"/>
    <property type="match status" value="1"/>
</dbReference>
<evidence type="ECO:0000256" key="1">
    <source>
        <dbReference type="ARBA" id="ARBA00000382"/>
    </source>
</evidence>
<evidence type="ECO:0000256" key="6">
    <source>
        <dbReference type="ARBA" id="ARBA00023295"/>
    </source>
</evidence>
<evidence type="ECO:0000256" key="4">
    <source>
        <dbReference type="ARBA" id="ARBA00022801"/>
    </source>
</evidence>
<dbReference type="InterPro" id="IPR040451">
    <property type="entry name" value="GH81_N"/>
</dbReference>
<dbReference type="EC" id="3.2.1.39" evidence="3"/>
<gene>
    <name evidence="11" type="ORF">PIB30_001500</name>
</gene>
<keyword evidence="4" id="KW-0378">Hydrolase</keyword>
<comment type="catalytic activity">
    <reaction evidence="1">
        <text>Hydrolysis of (1-&gt;3)-beta-D-glucosidic linkages in (1-&gt;3)-beta-D-glucans.</text>
        <dbReference type="EC" id="3.2.1.39"/>
    </reaction>
</comment>
<keyword evidence="8" id="KW-0624">Polysaccharide degradation</keyword>
<evidence type="ECO:0000256" key="2">
    <source>
        <dbReference type="ARBA" id="ARBA00010730"/>
    </source>
</evidence>
<feature type="domain" description="Glycosyl hydrolase family 81 N-terminal" evidence="9">
    <location>
        <begin position="39"/>
        <end position="312"/>
    </location>
</feature>
<dbReference type="PROSITE" id="PS52008">
    <property type="entry name" value="GH81"/>
    <property type="match status" value="1"/>
</dbReference>
<feature type="domain" description="Glycosyl hydrolase family 81 C-terminal" evidence="10">
    <location>
        <begin position="320"/>
        <end position="631"/>
    </location>
</feature>
<dbReference type="PANTHER" id="PTHR31983:SF0">
    <property type="entry name" value="GLUCAN ENDO-1,3-BETA-D-GLUCOSIDASE 2"/>
    <property type="match status" value="1"/>
</dbReference>
<evidence type="ECO:0000256" key="8">
    <source>
        <dbReference type="ARBA" id="ARBA00023326"/>
    </source>
</evidence>
<evidence type="ECO:0000259" key="9">
    <source>
        <dbReference type="Pfam" id="PF03639"/>
    </source>
</evidence>
<dbReference type="InterPro" id="IPR040720">
    <property type="entry name" value="GH81_C"/>
</dbReference>
<keyword evidence="5" id="KW-0119">Carbohydrate metabolism</keyword>
<evidence type="ECO:0000313" key="11">
    <source>
        <dbReference type="EMBL" id="MED6106106.1"/>
    </source>
</evidence>
<comment type="similarity">
    <text evidence="2">Belongs to the glycosyl hydrolase 81 family.</text>
</comment>
<evidence type="ECO:0000313" key="12">
    <source>
        <dbReference type="Proteomes" id="UP001341840"/>
    </source>
</evidence>
<evidence type="ECO:0000256" key="7">
    <source>
        <dbReference type="ARBA" id="ARBA00023316"/>
    </source>
</evidence>
<evidence type="ECO:0000256" key="5">
    <source>
        <dbReference type="ARBA" id="ARBA00023277"/>
    </source>
</evidence>
<dbReference type="EMBL" id="JASCZI010000003">
    <property type="protein sequence ID" value="MED6106106.1"/>
    <property type="molecule type" value="Genomic_DNA"/>
</dbReference>
<reference evidence="11 12" key="1">
    <citation type="journal article" date="2023" name="Plants (Basel)">
        <title>Bridging the Gap: Combining Genomics and Transcriptomics Approaches to Understand Stylosanthes scabra, an Orphan Legume from the Brazilian Caatinga.</title>
        <authorList>
            <person name="Ferreira-Neto J.R.C."/>
            <person name="da Silva M.D."/>
            <person name="Binneck E."/>
            <person name="de Melo N.F."/>
            <person name="da Silva R.H."/>
            <person name="de Melo A.L.T.M."/>
            <person name="Pandolfi V."/>
            <person name="Bustamante F.O."/>
            <person name="Brasileiro-Vidal A.C."/>
            <person name="Benko-Iseppon A.M."/>
        </authorList>
    </citation>
    <scope>NUCLEOTIDE SEQUENCE [LARGE SCALE GENOMIC DNA]</scope>
    <source>
        <tissue evidence="11">Leaves</tissue>
    </source>
</reference>
<organism evidence="11 12">
    <name type="scientific">Stylosanthes scabra</name>
    <dbReference type="NCBI Taxonomy" id="79078"/>
    <lineage>
        <taxon>Eukaryota</taxon>
        <taxon>Viridiplantae</taxon>
        <taxon>Streptophyta</taxon>
        <taxon>Embryophyta</taxon>
        <taxon>Tracheophyta</taxon>
        <taxon>Spermatophyta</taxon>
        <taxon>Magnoliopsida</taxon>
        <taxon>eudicotyledons</taxon>
        <taxon>Gunneridae</taxon>
        <taxon>Pentapetalae</taxon>
        <taxon>rosids</taxon>
        <taxon>fabids</taxon>
        <taxon>Fabales</taxon>
        <taxon>Fabaceae</taxon>
        <taxon>Papilionoideae</taxon>
        <taxon>50 kb inversion clade</taxon>
        <taxon>dalbergioids sensu lato</taxon>
        <taxon>Dalbergieae</taxon>
        <taxon>Pterocarpus clade</taxon>
        <taxon>Stylosanthes</taxon>
    </lineage>
</organism>
<sequence length="652" mass="73787">MKKIKMENIPVSSIDLLPKFKRIRTERSKHASNFFSQNLRSSPLPLNSFFQNFLLDINDLPTYIHPYSIKPSPSSLSICYSSRFVQSPNFIGQLFNPHLTISSLTTSQSHHVISSFTDISVTLDSPASNLTFFLVRGCPYVTLSVSTHTPFSFTSIHKFSSFTSNSSLTKYTLKLDNDQTWLIYSSLPIKFSYTNDIITSDADDGDEINVILRIAVLPDSSSELEDVLDKYSTCYPVSGDASLAKPYCVEYKWDKRGLGDLLMLAHPLHLQLLSKDDGNVAVLQDFKYKSIDGDLGGVVGDSWSLKADHVPVLGTLSKVTMSVHDYAKSVARAARLALIAEEVGFLKVIPAIKKFLHETIQPLLDGDFDCPSFLYDAELGGIINKTRSYVAYEKNRFETFYTHHYEFGYFLYGIAVLAKIDPSWGMKYKPHAYSFMKDFIINSKTYTRLGCFDLYKLHSWSGEHSFIAQDSTSESVNAYYSAALMGLAYGDINLAAIGATLSSLEIHAAKMWFHVKEGDNLYQEDFVKASKLLDFISVNSRHTEMQYCLEKERNVLVRHVLPLLPISECLFSNVDFVKELVEWINSSHRYGSAELAYALEGMYDNKIALKKIRSFMVKHFDCGNSLSNLLWWSHSRDNQEKCCCDHGSRHKN</sequence>
<protein>
    <recommendedName>
        <fullName evidence="3">glucan endo-1,3-beta-D-glucosidase</fullName>
        <ecNumber evidence="3">3.2.1.39</ecNumber>
    </recommendedName>
</protein>
<dbReference type="Gene3D" id="2.70.98.30">
    <property type="entry name" value="Golgi alpha-mannosidase II, domain 4"/>
    <property type="match status" value="1"/>
</dbReference>
<dbReference type="PANTHER" id="PTHR31983">
    <property type="entry name" value="ENDO-1,3(4)-BETA-GLUCANASE 1"/>
    <property type="match status" value="1"/>
</dbReference>